<accession>A0A5N6A1H4</accession>
<protein>
    <submittedName>
        <fullName evidence="2">RNHCP domain-containing protein</fullName>
    </submittedName>
</protein>
<dbReference type="EMBL" id="VDLY02000017">
    <property type="protein sequence ID" value="KAB8161716.1"/>
    <property type="molecule type" value="Genomic_DNA"/>
</dbReference>
<evidence type="ECO:0000259" key="1">
    <source>
        <dbReference type="Pfam" id="PF12647"/>
    </source>
</evidence>
<gene>
    <name evidence="2" type="ORF">FH607_023585</name>
</gene>
<feature type="domain" description="RNHCP" evidence="1">
    <location>
        <begin position="8"/>
        <end position="89"/>
    </location>
</feature>
<organism evidence="2 3">
    <name type="scientific">Streptomyces mimosae</name>
    <dbReference type="NCBI Taxonomy" id="2586635"/>
    <lineage>
        <taxon>Bacteria</taxon>
        <taxon>Bacillati</taxon>
        <taxon>Actinomycetota</taxon>
        <taxon>Actinomycetes</taxon>
        <taxon>Kitasatosporales</taxon>
        <taxon>Streptomycetaceae</taxon>
        <taxon>Streptomyces</taxon>
    </lineage>
</organism>
<evidence type="ECO:0000313" key="3">
    <source>
        <dbReference type="Proteomes" id="UP000314251"/>
    </source>
</evidence>
<keyword evidence="3" id="KW-1185">Reference proteome</keyword>
<sequence>MNRAAQNQGFTCEHCGASVVPLTNGSYRNHCPACLWSKHVDLMPGDRAATCHGLMRPQHIEHRRKKGLAIMHRCVECGFVRANRIADDLRQSDDVDAIAALMSRLTSPLR</sequence>
<comment type="caution">
    <text evidence="2">The sequence shown here is derived from an EMBL/GenBank/DDBJ whole genome shotgun (WGS) entry which is preliminary data.</text>
</comment>
<dbReference type="InterPro" id="IPR024439">
    <property type="entry name" value="RNHCP"/>
</dbReference>
<name>A0A5N6A1H4_9ACTN</name>
<proteinExistence type="predicted"/>
<dbReference type="OrthoDB" id="9809485at2"/>
<dbReference type="AlphaFoldDB" id="A0A5N6A1H4"/>
<reference evidence="2" key="1">
    <citation type="submission" date="2019-10" db="EMBL/GenBank/DDBJ databases">
        <title>Nonomuraea sp. nov., isolated from Phyllanthus amarus.</title>
        <authorList>
            <person name="Klykleung N."/>
            <person name="Tanasupawat S."/>
        </authorList>
    </citation>
    <scope>NUCLEOTIDE SEQUENCE [LARGE SCALE GENOMIC DNA]</scope>
    <source>
        <strain evidence="2">3MP-10</strain>
    </source>
</reference>
<dbReference type="Pfam" id="PF12647">
    <property type="entry name" value="RNHCP"/>
    <property type="match status" value="1"/>
</dbReference>
<evidence type="ECO:0000313" key="2">
    <source>
        <dbReference type="EMBL" id="KAB8161716.1"/>
    </source>
</evidence>
<dbReference type="Proteomes" id="UP000314251">
    <property type="component" value="Unassembled WGS sequence"/>
</dbReference>